<dbReference type="HOGENOM" id="CLU_1711585_0_0_10"/>
<keyword evidence="2" id="KW-1185">Reference proteome</keyword>
<gene>
    <name evidence="1" type="ORF">HMPREF6485_0990</name>
</gene>
<evidence type="ECO:0000313" key="2">
    <source>
        <dbReference type="Proteomes" id="UP000003112"/>
    </source>
</evidence>
<evidence type="ECO:0000313" key="1">
    <source>
        <dbReference type="EMBL" id="EFU31064.1"/>
    </source>
</evidence>
<dbReference type="EMBL" id="AEPD01000018">
    <property type="protein sequence ID" value="EFU31064.1"/>
    <property type="molecule type" value="Genomic_DNA"/>
</dbReference>
<dbReference type="Proteomes" id="UP000003112">
    <property type="component" value="Unassembled WGS sequence"/>
</dbReference>
<sequence length="153" mass="18332">MQENRIICLLICVCVYLLNSCTAYNVLLEFDNNQILFSDDLKEFYANKVLRDTLSTIIEKNYFWHNVEFKYKENLEGSALLKFKYDTSKKKVCCVELLNPLKVKQVDRNNIRNVRSVNIRLKDSQIPKSRYYVFVVKIDFRDVRRDYNHSIKE</sequence>
<reference evidence="1 2" key="1">
    <citation type="submission" date="2010-10" db="EMBL/GenBank/DDBJ databases">
        <authorList>
            <person name="Muzny D."/>
            <person name="Qin X."/>
            <person name="Deng J."/>
            <person name="Jiang H."/>
            <person name="Liu Y."/>
            <person name="Qu J."/>
            <person name="Song X.-Z."/>
            <person name="Zhang L."/>
            <person name="Thornton R."/>
            <person name="Coyle M."/>
            <person name="Francisco L."/>
            <person name="Jackson L."/>
            <person name="Javaid M."/>
            <person name="Korchina V."/>
            <person name="Kovar C."/>
            <person name="Mata R."/>
            <person name="Mathew T."/>
            <person name="Ngo R."/>
            <person name="Nguyen L."/>
            <person name="Nguyen N."/>
            <person name="Okwuonu G."/>
            <person name="Ongeri F."/>
            <person name="Pham C."/>
            <person name="Simmons D."/>
            <person name="Wilczek-Boney K."/>
            <person name="Hale W."/>
            <person name="Jakkamsetti A."/>
            <person name="Pham P."/>
            <person name="Ruth R."/>
            <person name="San Lucas F."/>
            <person name="Warren J."/>
            <person name="Zhang J."/>
            <person name="Zhao Z."/>
            <person name="Zhou C."/>
            <person name="Zhu D."/>
            <person name="Lee S."/>
            <person name="Bess C."/>
            <person name="Blankenburg K."/>
            <person name="Forbes L."/>
            <person name="Fu Q."/>
            <person name="Gubbala S."/>
            <person name="Hirani K."/>
            <person name="Jayaseelan J.C."/>
            <person name="Lara F."/>
            <person name="Munidasa M."/>
            <person name="Palculict T."/>
            <person name="Patil S."/>
            <person name="Pu L.-L."/>
            <person name="Saada N."/>
            <person name="Tang L."/>
            <person name="Weissenberger G."/>
            <person name="Zhu Y."/>
            <person name="Hemphill L."/>
            <person name="Shang Y."/>
            <person name="Youmans B."/>
            <person name="Ayvaz T."/>
            <person name="Ross M."/>
            <person name="Santibanez J."/>
            <person name="Aqrawi P."/>
            <person name="Gross S."/>
            <person name="Joshi V."/>
            <person name="Fowler G."/>
            <person name="Nazareth L."/>
            <person name="Reid J."/>
            <person name="Worley K."/>
            <person name="Petrosino J."/>
            <person name="Highlander S."/>
            <person name="Gibbs R."/>
        </authorList>
    </citation>
    <scope>NUCLEOTIDE SEQUENCE [LARGE SCALE GENOMIC DNA]</scope>
    <source>
        <strain evidence="1 2">ATCC 33574</strain>
    </source>
</reference>
<dbReference type="AlphaFoldDB" id="E6K5V5"/>
<organism evidence="1 2">
    <name type="scientific">Segatella buccae ATCC 33574</name>
    <dbReference type="NCBI Taxonomy" id="873513"/>
    <lineage>
        <taxon>Bacteria</taxon>
        <taxon>Pseudomonadati</taxon>
        <taxon>Bacteroidota</taxon>
        <taxon>Bacteroidia</taxon>
        <taxon>Bacteroidales</taxon>
        <taxon>Prevotellaceae</taxon>
        <taxon>Segatella</taxon>
    </lineage>
</organism>
<accession>E6K5V5</accession>
<name>E6K5V5_9BACT</name>
<protein>
    <submittedName>
        <fullName evidence="1">Uncharacterized protein</fullName>
    </submittedName>
</protein>
<comment type="caution">
    <text evidence="1">The sequence shown here is derived from an EMBL/GenBank/DDBJ whole genome shotgun (WGS) entry which is preliminary data.</text>
</comment>
<dbReference type="STRING" id="873513.HMPREF6485_0990"/>
<proteinExistence type="predicted"/>